<dbReference type="InterPro" id="IPR010111">
    <property type="entry name" value="Kynureninase"/>
</dbReference>
<feature type="binding site" evidence="4">
    <location>
        <position position="305"/>
    </location>
    <ligand>
        <name>pyridoxal 5'-phosphate</name>
        <dbReference type="ChEBI" id="CHEBI:597326"/>
    </ligand>
</feature>
<dbReference type="AlphaFoldDB" id="A0AAV7K0X9"/>
<comment type="function">
    <text evidence="4 5">Catalyzes the cleavage of L-kynurenine (L-Kyn) and L-3-hydroxykynurenine (L-3OHKyn) into anthranilic acid (AA) and 3-hydroxyanthranilic acid (3-OHAA), respectively.</text>
</comment>
<dbReference type="PIRSF" id="PIRSF038800">
    <property type="entry name" value="KYNU"/>
    <property type="match status" value="1"/>
</dbReference>
<evidence type="ECO:0000256" key="1">
    <source>
        <dbReference type="ARBA" id="ARBA00022642"/>
    </source>
</evidence>
<evidence type="ECO:0000256" key="5">
    <source>
        <dbReference type="PIRNR" id="PIRNR038800"/>
    </source>
</evidence>
<keyword evidence="2 4" id="KW-0378">Hydrolase</keyword>
<comment type="subcellular location">
    <subcellularLocation>
        <location evidence="4 5">Cytoplasm</location>
    </subcellularLocation>
</comment>
<comment type="similarity">
    <text evidence="4 5">Belongs to the kynureninase family.</text>
</comment>
<keyword evidence="7" id="KW-1185">Reference proteome</keyword>
<feature type="binding site" evidence="4">
    <location>
        <position position="252"/>
    </location>
    <ligand>
        <name>pyridoxal 5'-phosphate</name>
        <dbReference type="ChEBI" id="CHEBI:597326"/>
    </ligand>
</feature>
<dbReference type="Gene3D" id="3.40.640.10">
    <property type="entry name" value="Type I PLP-dependent aspartate aminotransferase-like (Major domain)"/>
    <property type="match status" value="1"/>
</dbReference>
<organism evidence="6 7">
    <name type="scientific">Oopsacas minuta</name>
    <dbReference type="NCBI Taxonomy" id="111878"/>
    <lineage>
        <taxon>Eukaryota</taxon>
        <taxon>Metazoa</taxon>
        <taxon>Porifera</taxon>
        <taxon>Hexactinellida</taxon>
        <taxon>Hexasterophora</taxon>
        <taxon>Lyssacinosida</taxon>
        <taxon>Leucopsacidae</taxon>
        <taxon>Oopsacas</taxon>
    </lineage>
</organism>
<comment type="caution">
    <text evidence="6">The sequence shown here is derived from an EMBL/GenBank/DDBJ whole genome shotgun (WGS) entry which is preliminary data.</text>
</comment>
<evidence type="ECO:0000256" key="3">
    <source>
        <dbReference type="ARBA" id="ARBA00022898"/>
    </source>
</evidence>
<dbReference type="GO" id="GO:0019441">
    <property type="term" value="P:L-tryptophan catabolic process to kynurenine"/>
    <property type="evidence" value="ECO:0007669"/>
    <property type="project" value="TreeGrafter"/>
</dbReference>
<dbReference type="GO" id="GO:0030429">
    <property type="term" value="F:kynureninase activity"/>
    <property type="evidence" value="ECO:0007669"/>
    <property type="project" value="UniProtKB-UniRule"/>
</dbReference>
<dbReference type="NCBIfam" id="TIGR01814">
    <property type="entry name" value="kynureninase"/>
    <property type="match status" value="1"/>
</dbReference>
<name>A0AAV7K0X9_9METZ</name>
<proteinExistence type="inferred from homology"/>
<comment type="catalytic activity">
    <reaction evidence="4 5">
        <text>L-kynurenine + H2O = anthranilate + L-alanine + H(+)</text>
        <dbReference type="Rhea" id="RHEA:16813"/>
        <dbReference type="ChEBI" id="CHEBI:15377"/>
        <dbReference type="ChEBI" id="CHEBI:15378"/>
        <dbReference type="ChEBI" id="CHEBI:16567"/>
        <dbReference type="ChEBI" id="CHEBI:57959"/>
        <dbReference type="ChEBI" id="CHEBI:57972"/>
        <dbReference type="EC" id="3.7.1.3"/>
    </reaction>
</comment>
<evidence type="ECO:0000256" key="2">
    <source>
        <dbReference type="ARBA" id="ARBA00022801"/>
    </source>
</evidence>
<comment type="pathway">
    <text evidence="4 5">Amino-acid degradation; L-kynurenine degradation; L-alanine and anthranilate from L-kynurenine: step 1/1.</text>
</comment>
<gene>
    <name evidence="4" type="primary">KYNU</name>
    <name evidence="6" type="ORF">LOD99_2680</name>
</gene>
<evidence type="ECO:0000313" key="6">
    <source>
        <dbReference type="EMBL" id="KAI6654801.1"/>
    </source>
</evidence>
<keyword evidence="3 4" id="KW-0663">Pyridoxal phosphate</keyword>
<comment type="pathway">
    <text evidence="4 5">Cofactor biosynthesis; NAD(+) biosynthesis; quinolinate from L-kynurenine: step 2/3.</text>
</comment>
<feature type="binding site" evidence="4">
    <location>
        <position position="137"/>
    </location>
    <ligand>
        <name>pyridoxal 5'-phosphate</name>
        <dbReference type="ChEBI" id="CHEBI:597326"/>
    </ligand>
</feature>
<accession>A0AAV7K0X9</accession>
<reference evidence="6 7" key="1">
    <citation type="journal article" date="2023" name="BMC Biol.">
        <title>The compact genome of the sponge Oopsacas minuta (Hexactinellida) is lacking key metazoan core genes.</title>
        <authorList>
            <person name="Santini S."/>
            <person name="Schenkelaars Q."/>
            <person name="Jourda C."/>
            <person name="Duchesne M."/>
            <person name="Belahbib H."/>
            <person name="Rocher C."/>
            <person name="Selva M."/>
            <person name="Riesgo A."/>
            <person name="Vervoort M."/>
            <person name="Leys S.P."/>
            <person name="Kodjabachian L."/>
            <person name="Le Bivic A."/>
            <person name="Borchiellini C."/>
            <person name="Claverie J.M."/>
            <person name="Renard E."/>
        </authorList>
    </citation>
    <scope>NUCLEOTIDE SEQUENCE [LARGE SCALE GENOMIC DNA]</scope>
    <source>
        <strain evidence="6">SPO-2</strain>
    </source>
</reference>
<dbReference type="GO" id="GO:0019805">
    <property type="term" value="P:quinolinate biosynthetic process"/>
    <property type="evidence" value="ECO:0007669"/>
    <property type="project" value="UniProtKB-UniRule"/>
</dbReference>
<feature type="modified residue" description="N6-(pyridoxal phosphate)lysine" evidence="4">
    <location>
        <position position="275"/>
    </location>
</feature>
<protein>
    <recommendedName>
        <fullName evidence="4 5">Kynureninase</fullName>
        <ecNumber evidence="4 5">3.7.1.3</ecNumber>
    </recommendedName>
    <alternativeName>
        <fullName evidence="4">L-kynurenine hydrolase</fullName>
    </alternativeName>
</protein>
<dbReference type="GO" id="GO:0097053">
    <property type="term" value="P:L-kynurenine catabolic process"/>
    <property type="evidence" value="ECO:0007669"/>
    <property type="project" value="UniProtKB-UniRule"/>
</dbReference>
<evidence type="ECO:0000256" key="4">
    <source>
        <dbReference type="HAMAP-Rule" id="MF_03017"/>
    </source>
</evidence>
<comment type="catalytic activity">
    <reaction evidence="5">
        <text>3-hydroxy-L-kynurenine + H2O = 3-hydroxyanthranilate + L-alanine + H(+)</text>
        <dbReference type="Rhea" id="RHEA:25143"/>
        <dbReference type="ChEBI" id="CHEBI:15377"/>
        <dbReference type="ChEBI" id="CHEBI:15378"/>
        <dbReference type="ChEBI" id="CHEBI:36559"/>
        <dbReference type="ChEBI" id="CHEBI:57972"/>
        <dbReference type="ChEBI" id="CHEBI:58125"/>
        <dbReference type="EC" id="3.7.1.3"/>
    </reaction>
</comment>
<feature type="binding site" evidence="4">
    <location>
        <position position="333"/>
    </location>
    <ligand>
        <name>pyridoxal 5'-phosphate</name>
        <dbReference type="ChEBI" id="CHEBI:597326"/>
    </ligand>
</feature>
<evidence type="ECO:0000313" key="7">
    <source>
        <dbReference type="Proteomes" id="UP001165289"/>
    </source>
</evidence>
<feature type="binding site" evidence="4">
    <location>
        <position position="136"/>
    </location>
    <ligand>
        <name>pyridoxal 5'-phosphate</name>
        <dbReference type="ChEBI" id="CHEBI:597326"/>
    </ligand>
</feature>
<dbReference type="InterPro" id="IPR015424">
    <property type="entry name" value="PyrdxlP-dep_Trfase"/>
</dbReference>
<dbReference type="SUPFAM" id="SSF53383">
    <property type="entry name" value="PLP-dependent transferases"/>
    <property type="match status" value="1"/>
</dbReference>
<keyword evidence="4 5" id="KW-0963">Cytoplasm</keyword>
<comment type="cofactor">
    <cofactor evidence="4 5">
        <name>pyridoxal 5'-phosphate</name>
        <dbReference type="ChEBI" id="CHEBI:597326"/>
    </cofactor>
</comment>
<dbReference type="PANTHER" id="PTHR14084:SF0">
    <property type="entry name" value="KYNURENINASE"/>
    <property type="match status" value="1"/>
</dbReference>
<dbReference type="HAMAP" id="MF_01970">
    <property type="entry name" value="Kynureninase"/>
    <property type="match status" value="1"/>
</dbReference>
<comment type="subunit">
    <text evidence="4 5">Homodimer.</text>
</comment>
<dbReference type="GO" id="GO:0034354">
    <property type="term" value="P:'de novo' NAD+ biosynthetic process from L-tryptophan"/>
    <property type="evidence" value="ECO:0007669"/>
    <property type="project" value="UniProtKB-UniRule"/>
</dbReference>
<dbReference type="GO" id="GO:0043420">
    <property type="term" value="P:anthranilate metabolic process"/>
    <property type="evidence" value="ECO:0007669"/>
    <property type="project" value="UniProtKB-UniRule"/>
</dbReference>
<dbReference type="GO" id="GO:0030170">
    <property type="term" value="F:pyridoxal phosphate binding"/>
    <property type="evidence" value="ECO:0007669"/>
    <property type="project" value="UniProtKB-UniRule"/>
</dbReference>
<dbReference type="InterPro" id="IPR015421">
    <property type="entry name" value="PyrdxlP-dep_Trfase_major"/>
</dbReference>
<comment type="caution">
    <text evidence="4">Lacks conserved residue(s) required for the propagation of feature annotation.</text>
</comment>
<dbReference type="FunFam" id="3.40.640.10:FF:000031">
    <property type="entry name" value="Kynureninase"/>
    <property type="match status" value="1"/>
</dbReference>
<keyword evidence="1 4" id="KW-0662">Pyridine nucleotide biosynthesis</keyword>
<sequence length="463" mass="52286">MDEIKKIEASLQIPAITPEFAEIMDNKDVLSPFRSEFNIPLARDVIKKAAEKLSEDEITDLLKGIDNEKDCVYMSGNSLGLQPKKAMTRVEELMTSWGKYCSYMLPVYIPGDEPLREYMQNIVGAKSGEVVLMNTLTVNLNLGMITFYQPKGNRNKILIEPKSFPSDFYTFESHIKLHGLNPENSLLIMKPREGEDTLRTEDILATIEKEGDNIALIMMGGVQYYTGQIFDMEKITKAGHNKGCYVGFNLAHAAGNIPLELHKWGVDVACWCTYKYLNGGPGGIGGFFVHERHAECFEFPRLNGWWGHEPDTRFLMDNKLVLQKGAPGFALSNPDMLSLACMSASLDIFQRASITEIRNKSILLTGYLEYLLIEGFNDDPKYKGVLEIITPRDVEQRGAQLSIKSIHSKAIKDCLKLRGTAVDYRHPNVLRAAPVPLYTRFIDVLEFYYSVKEVISKELETKI</sequence>
<dbReference type="Proteomes" id="UP001165289">
    <property type="component" value="Unassembled WGS sequence"/>
</dbReference>
<dbReference type="EMBL" id="JAKMXF010000221">
    <property type="protein sequence ID" value="KAI6654801.1"/>
    <property type="molecule type" value="Genomic_DNA"/>
</dbReference>
<dbReference type="PANTHER" id="PTHR14084">
    <property type="entry name" value="KYNURENINASE"/>
    <property type="match status" value="1"/>
</dbReference>
<dbReference type="EC" id="3.7.1.3" evidence="4 5"/>
<dbReference type="InterPro" id="IPR015422">
    <property type="entry name" value="PyrdxlP-dep_Trfase_small"/>
</dbReference>
<feature type="binding site" evidence="4">
    <location>
        <position position="274"/>
    </location>
    <ligand>
        <name>pyridoxal 5'-phosphate</name>
        <dbReference type="ChEBI" id="CHEBI:597326"/>
    </ligand>
</feature>
<dbReference type="GO" id="GO:0005737">
    <property type="term" value="C:cytoplasm"/>
    <property type="evidence" value="ECO:0007669"/>
    <property type="project" value="UniProtKB-SubCell"/>
</dbReference>
<dbReference type="Pfam" id="PF22580">
    <property type="entry name" value="KYNU_C"/>
    <property type="match status" value="1"/>
</dbReference>
<dbReference type="Gene3D" id="3.90.1150.10">
    <property type="entry name" value="Aspartate Aminotransferase, domain 1"/>
    <property type="match status" value="1"/>
</dbReference>
<feature type="binding site" evidence="4">
    <location>
        <begin position="164"/>
        <end position="167"/>
    </location>
    <ligand>
        <name>pyridoxal 5'-phosphate</name>
        <dbReference type="ChEBI" id="CHEBI:597326"/>
    </ligand>
</feature>